<dbReference type="EMBL" id="JASCXX010000003">
    <property type="protein sequence ID" value="MDI6448050.1"/>
    <property type="molecule type" value="Genomic_DNA"/>
</dbReference>
<comment type="caution">
    <text evidence="9">The sequence shown here is derived from an EMBL/GenBank/DDBJ whole genome shotgun (WGS) entry which is preliminary data.</text>
</comment>
<dbReference type="InterPro" id="IPR005763">
    <property type="entry name" value="Fucose_isomerase"/>
</dbReference>
<keyword evidence="2" id="KW-0479">Metal-binding</keyword>
<dbReference type="InterPro" id="IPR012889">
    <property type="entry name" value="Fucose_isomerase_N2"/>
</dbReference>
<dbReference type="RefSeq" id="WP_349243460.1">
    <property type="nucleotide sequence ID" value="NZ_JASCXX010000003.1"/>
</dbReference>
<evidence type="ECO:0000313" key="10">
    <source>
        <dbReference type="Proteomes" id="UP001431776"/>
    </source>
</evidence>
<gene>
    <name evidence="9" type="ORF">QJ522_03245</name>
</gene>
<dbReference type="GO" id="GO:0019571">
    <property type="term" value="P:D-arabinose catabolic process"/>
    <property type="evidence" value="ECO:0007669"/>
    <property type="project" value="TreeGrafter"/>
</dbReference>
<evidence type="ECO:0000313" key="9">
    <source>
        <dbReference type="EMBL" id="MDI6448050.1"/>
    </source>
</evidence>
<evidence type="ECO:0000256" key="5">
    <source>
        <dbReference type="ARBA" id="ARBA00023253"/>
    </source>
</evidence>
<evidence type="ECO:0000256" key="2">
    <source>
        <dbReference type="ARBA" id="ARBA00022723"/>
    </source>
</evidence>
<dbReference type="SUPFAM" id="SSF53743">
    <property type="entry name" value="FucI/AraA N-terminal and middle domains"/>
    <property type="match status" value="1"/>
</dbReference>
<keyword evidence="6" id="KW-0119">Carbohydrate metabolism</keyword>
<dbReference type="InterPro" id="IPR038393">
    <property type="entry name" value="Fuc_iso_dom3_sf"/>
</dbReference>
<dbReference type="InterPro" id="IPR009015">
    <property type="entry name" value="Fucose_isomerase_N/cen_sf"/>
</dbReference>
<dbReference type="Gene3D" id="3.40.50.1070">
    <property type="match status" value="1"/>
</dbReference>
<reference evidence="9" key="1">
    <citation type="submission" date="2023-05" db="EMBL/GenBank/DDBJ databases">
        <title>Anaerotaeda fermentans gen. nov., sp. nov., a novel anaerobic planctomycete of the new family within the order Sedimentisphaerales isolated from Taman Peninsula, Russia.</title>
        <authorList>
            <person name="Khomyakova M.A."/>
            <person name="Merkel A.Y."/>
            <person name="Slobodkin A.I."/>
        </authorList>
    </citation>
    <scope>NUCLEOTIDE SEQUENCE</scope>
    <source>
        <strain evidence="9">M17dextr</strain>
    </source>
</reference>
<dbReference type="InterPro" id="IPR004216">
    <property type="entry name" value="Fuc/Ara_isomerase_C"/>
</dbReference>
<dbReference type="Pfam" id="PF07882">
    <property type="entry name" value="Fucose_iso_N2"/>
    <property type="match status" value="1"/>
</dbReference>
<evidence type="ECO:0000256" key="3">
    <source>
        <dbReference type="ARBA" id="ARBA00023211"/>
    </source>
</evidence>
<evidence type="ECO:0000256" key="4">
    <source>
        <dbReference type="ARBA" id="ARBA00023235"/>
    </source>
</evidence>
<name>A0AAW6TR68_9BACT</name>
<feature type="domain" description="L-fucose isomerase N-terminal-2" evidence="8">
    <location>
        <begin position="287"/>
        <end position="352"/>
    </location>
</feature>
<evidence type="ECO:0008006" key="11">
    <source>
        <dbReference type="Google" id="ProtNLM"/>
    </source>
</evidence>
<keyword evidence="5" id="KW-0294">Fucose metabolism</keyword>
<keyword evidence="4" id="KW-0413">Isomerase</keyword>
<dbReference type="PANTHER" id="PTHR37840">
    <property type="entry name" value="L-FUCOSE ISOMERASE"/>
    <property type="match status" value="1"/>
</dbReference>
<dbReference type="GO" id="GO:0005737">
    <property type="term" value="C:cytoplasm"/>
    <property type="evidence" value="ECO:0007669"/>
    <property type="project" value="InterPro"/>
</dbReference>
<evidence type="ECO:0000256" key="6">
    <source>
        <dbReference type="ARBA" id="ARBA00023277"/>
    </source>
</evidence>
<keyword evidence="10" id="KW-1185">Reference proteome</keyword>
<evidence type="ECO:0000259" key="7">
    <source>
        <dbReference type="Pfam" id="PF07881"/>
    </source>
</evidence>
<proteinExistence type="predicted"/>
<dbReference type="InterPro" id="IPR038392">
    <property type="entry name" value="Fucose_isomerase_dom2_sf"/>
</dbReference>
<dbReference type="Pfam" id="PF07881">
    <property type="entry name" value="Fucose_iso_N1"/>
    <property type="match status" value="1"/>
</dbReference>
<dbReference type="InterPro" id="IPR038391">
    <property type="entry name" value="Fucose_iso_dom1_sf"/>
</dbReference>
<evidence type="ECO:0000259" key="8">
    <source>
        <dbReference type="Pfam" id="PF07882"/>
    </source>
</evidence>
<dbReference type="PANTHER" id="PTHR37840:SF1">
    <property type="entry name" value="L-FUCOSE ISOMERASE"/>
    <property type="match status" value="1"/>
</dbReference>
<dbReference type="Gene3D" id="3.20.14.10">
    <property type="entry name" value="L-fucose/L-arabinose isomerase, C-terminal"/>
    <property type="match status" value="1"/>
</dbReference>
<dbReference type="InterPro" id="IPR012888">
    <property type="entry name" value="Fucose_iso_N1"/>
</dbReference>
<feature type="domain" description="L-fucose isomerase N-terminal-1" evidence="7">
    <location>
        <begin position="21"/>
        <end position="190"/>
    </location>
</feature>
<dbReference type="AlphaFoldDB" id="A0AAW6TR68"/>
<dbReference type="Gene3D" id="3.40.275.10">
    <property type="entry name" value="L-fucose Isomerase, Chain A, domain 2"/>
    <property type="match status" value="1"/>
</dbReference>
<accession>A0AAW6TR68</accession>
<sequence length="575" mass="63359">MAKRTEASQLPNMKKATPKVPVIGVFATSDPRIDEDSRTRGQNIVKMAADIVSGSVLLPDKTPVPVAYSTVLVDGEAQADMVAEQFRKAGVDIIICVPDTWAFPQLTTISLLQQFPAETPFNITCGNSGPRPGVVYAHALNGALSQYGRMAALNVGTWPDTGLTPQMTEQTARNLIDWCYAAVAKVALRGRRVVIFGHDSMGMETALAHVLPTRNTFGLEITRLDMKLLADMLNKKAYKEKELKDLRGWIDRYVGKRLELPNDEASERFNMSLAMYLIVRDLMNDLNAVGGGFMSQLEWGSDRRGLPLPVADVMESFFNSTFDHTGTKAPVPYATEADVQGLLTMLVMTYLSGGNPPLFMDFRKVWEAWEIQELAGKLGLKKLDKQADWYTKGLVDGDNSGSASFDWAAAPGATVKQIMDRVSMPMADEFYFPGGGNSVTFMTPAGIDGIAARMAYSSVTGLFSLIWDEAHTTEVPETLGKAMCDLTTPTWPHTFVVPKYASMVEYKQYPPANHFHMTWNLPVARLQHWMDLTGVLSVTPWAARPSFIEGVDRPSPLTHLINGGENAYKTLTAKR</sequence>
<evidence type="ECO:0000256" key="1">
    <source>
        <dbReference type="ARBA" id="ARBA00022490"/>
    </source>
</evidence>
<dbReference type="Proteomes" id="UP001431776">
    <property type="component" value="Unassembled WGS sequence"/>
</dbReference>
<keyword evidence="1" id="KW-0963">Cytoplasm</keyword>
<dbReference type="GO" id="GO:0008736">
    <property type="term" value="F:L-fucose isomerase activity"/>
    <property type="evidence" value="ECO:0007669"/>
    <property type="project" value="InterPro"/>
</dbReference>
<dbReference type="GO" id="GO:0030145">
    <property type="term" value="F:manganese ion binding"/>
    <property type="evidence" value="ECO:0007669"/>
    <property type="project" value="InterPro"/>
</dbReference>
<dbReference type="SUPFAM" id="SSF50443">
    <property type="entry name" value="FucI/AraA C-terminal domain-like"/>
    <property type="match status" value="1"/>
</dbReference>
<dbReference type="GO" id="GO:0042355">
    <property type="term" value="P:L-fucose catabolic process"/>
    <property type="evidence" value="ECO:0007669"/>
    <property type="project" value="TreeGrafter"/>
</dbReference>
<protein>
    <recommendedName>
        <fullName evidence="11">L-fucose isomerase</fullName>
    </recommendedName>
</protein>
<dbReference type="GO" id="GO:0008790">
    <property type="term" value="F:arabinose isomerase activity"/>
    <property type="evidence" value="ECO:0007669"/>
    <property type="project" value="TreeGrafter"/>
</dbReference>
<keyword evidence="3" id="KW-0464">Manganese</keyword>
<organism evidence="9 10">
    <name type="scientific">Anaerobaca lacustris</name>
    <dbReference type="NCBI Taxonomy" id="3044600"/>
    <lineage>
        <taxon>Bacteria</taxon>
        <taxon>Pseudomonadati</taxon>
        <taxon>Planctomycetota</taxon>
        <taxon>Phycisphaerae</taxon>
        <taxon>Sedimentisphaerales</taxon>
        <taxon>Anaerobacaceae</taxon>
        <taxon>Anaerobaca</taxon>
    </lineage>
</organism>